<accession>A0AAV0U0V7</accession>
<dbReference type="AlphaFoldDB" id="A0AAV0U0V7"/>
<feature type="coiled-coil region" evidence="1">
    <location>
        <begin position="149"/>
        <end position="197"/>
    </location>
</feature>
<feature type="transmembrane region" description="Helical" evidence="3">
    <location>
        <begin position="657"/>
        <end position="677"/>
    </location>
</feature>
<organism evidence="5 7">
    <name type="scientific">Peronospora farinosa</name>
    <dbReference type="NCBI Taxonomy" id="134698"/>
    <lineage>
        <taxon>Eukaryota</taxon>
        <taxon>Sar</taxon>
        <taxon>Stramenopiles</taxon>
        <taxon>Oomycota</taxon>
        <taxon>Peronosporomycetes</taxon>
        <taxon>Peronosporales</taxon>
        <taxon>Peronosporaceae</taxon>
        <taxon>Peronospora</taxon>
    </lineage>
</organism>
<feature type="region of interest" description="Disordered" evidence="2">
    <location>
        <begin position="392"/>
        <end position="415"/>
    </location>
</feature>
<reference evidence="4 6" key="1">
    <citation type="submission" date="2021-11" db="EMBL/GenBank/DDBJ databases">
        <authorList>
            <person name="Islam A."/>
            <person name="Islam S."/>
            <person name="Flora M.S."/>
            <person name="Rahman M."/>
            <person name="Ziaur R.M."/>
            <person name="Epstein J.H."/>
            <person name="Hassan M."/>
            <person name="Klassen M."/>
            <person name="Woodard K."/>
            <person name="Webb A."/>
            <person name="Webby R.J."/>
            <person name="El Zowalaty M.E."/>
        </authorList>
    </citation>
    <scope>NUCLEOTIDE SEQUENCE [LARGE SCALE GENOMIC DNA]</scope>
    <source>
        <strain evidence="4">Pf1</strain>
    </source>
</reference>
<feature type="compositionally biased region" description="Low complexity" evidence="2">
    <location>
        <begin position="7"/>
        <end position="23"/>
    </location>
</feature>
<dbReference type="Proteomes" id="UP001159659">
    <property type="component" value="Unassembled WGS sequence"/>
</dbReference>
<dbReference type="EMBL" id="CAKLBC010000666">
    <property type="protein sequence ID" value="CAH0487543.1"/>
    <property type="molecule type" value="Genomic_DNA"/>
</dbReference>
<keyword evidence="3" id="KW-0812">Transmembrane</keyword>
<reference evidence="5" key="2">
    <citation type="submission" date="2022-12" db="EMBL/GenBank/DDBJ databases">
        <authorList>
            <person name="Webb A."/>
        </authorList>
    </citation>
    <scope>NUCLEOTIDE SEQUENCE</scope>
    <source>
        <strain evidence="5">Pf2</strain>
    </source>
</reference>
<evidence type="ECO:0000256" key="1">
    <source>
        <dbReference type="SAM" id="Coils"/>
    </source>
</evidence>
<keyword evidence="3" id="KW-1133">Transmembrane helix</keyword>
<protein>
    <submittedName>
        <fullName evidence="5">Uncharacterized protein</fullName>
    </submittedName>
</protein>
<name>A0AAV0U0V7_9STRA</name>
<evidence type="ECO:0000256" key="2">
    <source>
        <dbReference type="SAM" id="MobiDB-lite"/>
    </source>
</evidence>
<evidence type="ECO:0000256" key="3">
    <source>
        <dbReference type="SAM" id="Phobius"/>
    </source>
</evidence>
<evidence type="ECO:0000313" key="6">
    <source>
        <dbReference type="Proteomes" id="UP001157938"/>
    </source>
</evidence>
<evidence type="ECO:0000313" key="4">
    <source>
        <dbReference type="EMBL" id="CAH0487543.1"/>
    </source>
</evidence>
<dbReference type="EMBL" id="CANTFK010000822">
    <property type="protein sequence ID" value="CAI5728988.1"/>
    <property type="molecule type" value="Genomic_DNA"/>
</dbReference>
<evidence type="ECO:0000313" key="5">
    <source>
        <dbReference type="EMBL" id="CAI5728988.1"/>
    </source>
</evidence>
<sequence>MACTSPSQSVLASPTTSSSSHGSRLYFMSGDRSDDASDVDEHERVETGTDAMLDHVRQLIVDLFVVDDNRRGSSVCLNEDIVVEPIASLLCTRDAKDLSTNIEVEEDGVSSARERLLETKLARVLMELAGEQDNLRLAANAGNALLEELGAAREELDVVHDELKAAQIERDQAVRDSQRLRDQNAALETEMQRYNAVYDFWDSAGRQNMLSTQQQRRSSLTSRESFGRPDSCKWCSSREVEVTQLDQCIDELRRRCLELELAREREQQQQRELAEEITQLQQRNKEQSLETVRAQQDLEFMTLQLEQQVEEVESVQAVRDTLHRTARRLKAENEGLQARLVARDELVEKLENDKARTATQLQVAENRTMSAQAVTKRITKTLRQLQKQLEHALQQQQVGRDSNEAEVEPCERESEDIEQLLQDARREDEVLRLENRVLRRQHSSEASPNGSRMRGRRRKMLCAGSPAMTAADVLALGSREPSRAETASYNSNSESGSDVEPTTSSNFQLVKTIAPSTKASELLSKDGKERRILSSKLSWVDQPSMTINDTATAVKEDIGSACDLREGGHRTMLVDENQVGCVLHQEITASSSVHAALSRLSHVNNNLNNPHVHVCWGDRKKATRLSAIGYTGCPRIRELPIEMFGRDAIELPPTSPLYLGLSFIACATAATAANFLVRR</sequence>
<keyword evidence="1" id="KW-0175">Coiled coil</keyword>
<gene>
    <name evidence="4" type="ORF">PFR001_LOCUS3082</name>
    <name evidence="5" type="ORF">PFR002_LOCUS5928</name>
</gene>
<feature type="region of interest" description="Disordered" evidence="2">
    <location>
        <begin position="1"/>
        <end position="44"/>
    </location>
</feature>
<comment type="caution">
    <text evidence="5">The sequence shown here is derived from an EMBL/GenBank/DDBJ whole genome shotgun (WGS) entry which is preliminary data.</text>
</comment>
<keyword evidence="3" id="KW-0472">Membrane</keyword>
<evidence type="ECO:0000313" key="7">
    <source>
        <dbReference type="Proteomes" id="UP001159659"/>
    </source>
</evidence>
<keyword evidence="6" id="KW-1185">Reference proteome</keyword>
<feature type="region of interest" description="Disordered" evidence="2">
    <location>
        <begin position="478"/>
        <end position="504"/>
    </location>
</feature>
<dbReference type="Proteomes" id="UP001157938">
    <property type="component" value="Unassembled WGS sequence"/>
</dbReference>
<feature type="compositionally biased region" description="Acidic residues" evidence="2">
    <location>
        <begin position="404"/>
        <end position="415"/>
    </location>
</feature>
<feature type="compositionally biased region" description="Basic and acidic residues" evidence="2">
    <location>
        <begin position="31"/>
        <end position="44"/>
    </location>
</feature>
<proteinExistence type="predicted"/>
<feature type="compositionally biased region" description="Polar residues" evidence="2">
    <location>
        <begin position="485"/>
        <end position="504"/>
    </location>
</feature>